<dbReference type="PANTHER" id="PTHR11440">
    <property type="entry name" value="LECITHIN-CHOLESTEROL ACYLTRANSFERASE-RELATED"/>
    <property type="match status" value="1"/>
</dbReference>
<evidence type="ECO:0000256" key="1">
    <source>
        <dbReference type="SAM" id="SignalP"/>
    </source>
</evidence>
<organism evidence="2 3">
    <name type="scientific">Tritrichomonas musculus</name>
    <dbReference type="NCBI Taxonomy" id="1915356"/>
    <lineage>
        <taxon>Eukaryota</taxon>
        <taxon>Metamonada</taxon>
        <taxon>Parabasalia</taxon>
        <taxon>Tritrichomonadida</taxon>
        <taxon>Tritrichomonadidae</taxon>
        <taxon>Tritrichomonas</taxon>
    </lineage>
</organism>
<dbReference type="EMBL" id="JAPFFF010000027">
    <property type="protein sequence ID" value="KAK8848237.1"/>
    <property type="molecule type" value="Genomic_DNA"/>
</dbReference>
<proteinExistence type="predicted"/>
<evidence type="ECO:0000313" key="2">
    <source>
        <dbReference type="EMBL" id="KAK8848237.1"/>
    </source>
</evidence>
<keyword evidence="1" id="KW-0732">Signal</keyword>
<comment type="caution">
    <text evidence="2">The sequence shown here is derived from an EMBL/GenBank/DDBJ whole genome shotgun (WGS) entry which is preliminary data.</text>
</comment>
<evidence type="ECO:0008006" key="4">
    <source>
        <dbReference type="Google" id="ProtNLM"/>
    </source>
</evidence>
<keyword evidence="3" id="KW-1185">Reference proteome</keyword>
<sequence length="484" mass="55488">MSFHLMFTFLIAIALAKYDIKRKPIVLVPGLYGSNLYVTYDKNIHVPWYCPKSMEDELLWIPTKLVLPPFINCICYLSQCEFDNNTNSIHSIDNVNITVKDFGKRSSVDYIIKGQDHYKNHDSNDKKGFLDFYDNFGSFIDLYVKNGYEVGKDFFVAPYDWRLAPLFVDNFWPQLKNMIEKAYELSGGQKVTLTGFSMGCFMIQQFLAGERIMKYNKGKKVNGRQILTAIKDKKSVVTQRWINKYIEKVILLAPSFGGSLKAYDAILRRYSPLVPFYKSVYIGDFATSGPGFYAHWPNLQIFKGLPLVRGPDGVNYTVDQLRDILASHSNIRPDHVPIMDLAIDIQRSGPIDIGEKIPLTIIYNSKVPTTSFLDYKNGWDHDPIVFIDGKGDGTVPSEGIRYACDNWKSNKRRLICIDLEKNDAKHYQHGALTSNPYVLDLVYKATNGDTDKDSQQWWMTTGKSDVFLESKKVYGKDQKLIQFE</sequence>
<dbReference type="SUPFAM" id="SSF53474">
    <property type="entry name" value="alpha/beta-Hydrolases"/>
    <property type="match status" value="1"/>
</dbReference>
<feature type="chain" id="PRO_5047132622" description="Lecithin:cholesterol acyltransferase family protein" evidence="1">
    <location>
        <begin position="17"/>
        <end position="484"/>
    </location>
</feature>
<name>A0ABR2HKP2_9EUKA</name>
<dbReference type="Proteomes" id="UP001470230">
    <property type="component" value="Unassembled WGS sequence"/>
</dbReference>
<reference evidence="2 3" key="1">
    <citation type="submission" date="2024-04" db="EMBL/GenBank/DDBJ databases">
        <title>Tritrichomonas musculus Genome.</title>
        <authorList>
            <person name="Alves-Ferreira E."/>
            <person name="Grigg M."/>
            <person name="Lorenzi H."/>
            <person name="Galac M."/>
        </authorList>
    </citation>
    <scope>NUCLEOTIDE SEQUENCE [LARGE SCALE GENOMIC DNA]</scope>
    <source>
        <strain evidence="2 3">EAF2021</strain>
    </source>
</reference>
<dbReference type="Gene3D" id="3.40.50.1820">
    <property type="entry name" value="alpha/beta hydrolase"/>
    <property type="match status" value="1"/>
</dbReference>
<evidence type="ECO:0000313" key="3">
    <source>
        <dbReference type="Proteomes" id="UP001470230"/>
    </source>
</evidence>
<feature type="signal peptide" evidence="1">
    <location>
        <begin position="1"/>
        <end position="16"/>
    </location>
</feature>
<protein>
    <recommendedName>
        <fullName evidence="4">Lecithin:cholesterol acyltransferase family protein</fullName>
    </recommendedName>
</protein>
<gene>
    <name evidence="2" type="ORF">M9Y10_019293</name>
</gene>
<dbReference type="InterPro" id="IPR003386">
    <property type="entry name" value="LACT/PDAT_acylTrfase"/>
</dbReference>
<dbReference type="Pfam" id="PF02450">
    <property type="entry name" value="LCAT"/>
    <property type="match status" value="1"/>
</dbReference>
<accession>A0ABR2HKP2</accession>
<dbReference type="InterPro" id="IPR029058">
    <property type="entry name" value="AB_hydrolase_fold"/>
</dbReference>